<feature type="transmembrane region" description="Helical" evidence="2">
    <location>
        <begin position="70"/>
        <end position="89"/>
    </location>
</feature>
<keyword evidence="2" id="KW-0812">Transmembrane</keyword>
<evidence type="ECO:0000313" key="4">
    <source>
        <dbReference type="Proteomes" id="UP000027725"/>
    </source>
</evidence>
<name>A0A074U6R4_9RHOB</name>
<protein>
    <submittedName>
        <fullName evidence="3">Exlusion protein FxsA</fullName>
    </submittedName>
</protein>
<evidence type="ECO:0000256" key="1">
    <source>
        <dbReference type="SAM" id="MobiDB-lite"/>
    </source>
</evidence>
<dbReference type="AlphaFoldDB" id="A0A074U6R4"/>
<dbReference type="Proteomes" id="UP000027725">
    <property type="component" value="Unassembled WGS sequence"/>
</dbReference>
<dbReference type="GO" id="GO:0016020">
    <property type="term" value="C:membrane"/>
    <property type="evidence" value="ECO:0007669"/>
    <property type="project" value="InterPro"/>
</dbReference>
<feature type="transmembrane region" description="Helical" evidence="2">
    <location>
        <begin position="28"/>
        <end position="49"/>
    </location>
</feature>
<dbReference type="OrthoDB" id="9792788at2"/>
<dbReference type="Pfam" id="PF04186">
    <property type="entry name" value="FxsA"/>
    <property type="match status" value="1"/>
</dbReference>
<keyword evidence="2" id="KW-0472">Membrane</keyword>
<reference evidence="3 4" key="1">
    <citation type="submission" date="2014-03" db="EMBL/GenBank/DDBJ databases">
        <title>The draft genome sequence of Thioclava dalianensis DLFJ1-1.</title>
        <authorList>
            <person name="Lai Q."/>
            <person name="Shao Z."/>
        </authorList>
    </citation>
    <scope>NUCLEOTIDE SEQUENCE [LARGE SCALE GENOMIC DNA]</scope>
    <source>
        <strain evidence="3 4">DLFJ1-1</strain>
    </source>
</reference>
<dbReference type="PANTHER" id="PTHR35335:SF1">
    <property type="entry name" value="UPF0716 PROTEIN FXSA"/>
    <property type="match status" value="1"/>
</dbReference>
<dbReference type="InterPro" id="IPR007313">
    <property type="entry name" value="FxsA"/>
</dbReference>
<dbReference type="STRING" id="1185766.SAMN05216224_104162"/>
<keyword evidence="4" id="KW-1185">Reference proteome</keyword>
<dbReference type="NCBIfam" id="NF008528">
    <property type="entry name" value="PRK11463.1-2"/>
    <property type="match status" value="1"/>
</dbReference>
<gene>
    <name evidence="3" type="ORF">DL1_17415</name>
</gene>
<keyword evidence="2" id="KW-1133">Transmembrane helix</keyword>
<dbReference type="RefSeq" id="WP_038064466.1">
    <property type="nucleotide sequence ID" value="NZ_FOVB01000004.1"/>
</dbReference>
<dbReference type="EMBL" id="JHEH01000006">
    <property type="protein sequence ID" value="KEP70337.1"/>
    <property type="molecule type" value="Genomic_DNA"/>
</dbReference>
<organism evidence="3 4">
    <name type="scientific">Thioclava dalianensis</name>
    <dbReference type="NCBI Taxonomy" id="1185766"/>
    <lineage>
        <taxon>Bacteria</taxon>
        <taxon>Pseudomonadati</taxon>
        <taxon>Pseudomonadota</taxon>
        <taxon>Alphaproteobacteria</taxon>
        <taxon>Rhodobacterales</taxon>
        <taxon>Paracoccaceae</taxon>
        <taxon>Thioclava</taxon>
    </lineage>
</organism>
<feature type="region of interest" description="Disordered" evidence="1">
    <location>
        <begin position="122"/>
        <end position="171"/>
    </location>
</feature>
<evidence type="ECO:0000256" key="2">
    <source>
        <dbReference type="SAM" id="Phobius"/>
    </source>
</evidence>
<dbReference type="eggNOG" id="COG3030">
    <property type="taxonomic scope" value="Bacteria"/>
</dbReference>
<evidence type="ECO:0000313" key="3">
    <source>
        <dbReference type="EMBL" id="KEP70337.1"/>
    </source>
</evidence>
<accession>A0A074U6R4</accession>
<sequence length="171" mass="18454">MWILLAFLAVPLIEIALFLKVGGLIGLWPTLAIVVVTAVLGTALVRHEGARALNDLRRSLNELSDPTRPLAHGAMILVAGVLLLTPGFFTDTLGLLLLIPRVRDWVMRHMASRVKVARFEMGGQAGPGGSPYPPGGAPHRPHDPGVIDADEIPDMPRSDRPRNGPSGWTRE</sequence>
<comment type="caution">
    <text evidence="3">The sequence shown here is derived from an EMBL/GenBank/DDBJ whole genome shotgun (WGS) entry which is preliminary data.</text>
</comment>
<proteinExistence type="predicted"/>
<dbReference type="PANTHER" id="PTHR35335">
    <property type="entry name" value="UPF0716 PROTEIN FXSA"/>
    <property type="match status" value="1"/>
</dbReference>